<evidence type="ECO:0000256" key="10">
    <source>
        <dbReference type="HAMAP-Rule" id="MF_01465"/>
    </source>
</evidence>
<evidence type="ECO:0000256" key="5">
    <source>
        <dbReference type="ARBA" id="ARBA00022927"/>
    </source>
</evidence>
<keyword evidence="4 10" id="KW-0812">Transmembrane</keyword>
<comment type="function">
    <text evidence="10 11">The central subunit of the protein translocation channel SecYEG. Consists of two halves formed by TMs 1-5 and 6-10. These two domains form a lateral gate at the front which open onto the bilayer between TMs 2 and 7, and are clamped together by SecE at the back. The channel is closed by both a pore ring composed of hydrophobic SecY resides and a short helix (helix 2A) on the extracellular side of the membrane which forms a plug. The plug probably moves laterally to allow the channel to open. The ring and the pore may move independently.</text>
</comment>
<evidence type="ECO:0000313" key="14">
    <source>
        <dbReference type="EMBL" id="KKT52944.1"/>
    </source>
</evidence>
<dbReference type="AlphaFoldDB" id="A0A0G1KYG2"/>
<evidence type="ECO:0000256" key="3">
    <source>
        <dbReference type="ARBA" id="ARBA00022448"/>
    </source>
</evidence>
<feature type="transmembrane region" description="Helical" evidence="10">
    <location>
        <begin position="178"/>
        <end position="201"/>
    </location>
</feature>
<feature type="transmembrane region" description="Helical" evidence="10">
    <location>
        <begin position="263"/>
        <end position="286"/>
    </location>
</feature>
<dbReference type="InterPro" id="IPR002208">
    <property type="entry name" value="SecY/SEC61-alpha"/>
</dbReference>
<keyword evidence="5 10" id="KW-0653">Protein transport</keyword>
<comment type="caution">
    <text evidence="14">The sequence shown here is derived from an EMBL/GenBank/DDBJ whole genome shotgun (WGS) entry which is preliminary data.</text>
</comment>
<feature type="transmembrane region" description="Helical" evidence="10">
    <location>
        <begin position="207"/>
        <end position="226"/>
    </location>
</feature>
<sequence length="424" mass="46596">MWQTVLQIFKHKDLRLKIIWTVVLLVIFRIISHIPIPGVDPTQLQQLFAQNQFLGIMDIFSGGSLSNFSIALMGVAPYINASIIMQLMTMAIPQVEALSKEGDYGRRKINQYTRYLTVPLAILQAYGMITLLQRSDTPILADMGAIQLLGILFTVTAGTVLVVWLGELITEFGIGNGVSLIIFLGIVARLPEIVSSTAAVFSTGQLARILGFGALALITVYAIVYVNEAQRNIPISYAGRATANRFMSGVVSNLPIKINQAGVIPIIFALSLLVFPGMLAAIFVNARSAWLAEAAVWIKDLFANNVFYGVLYFLFVIFFTYFYTWVIFKPTNVAENLQKSGAFIPGIRPGKQTVDFLSFVSNRITLAGSIFLALIAILPFLVQAIVKMPSLTIGGTSILIVVSVALETMRQIKAQLVMKKYDEL</sequence>
<keyword evidence="8 10" id="KW-0472">Membrane</keyword>
<dbReference type="PANTHER" id="PTHR10906">
    <property type="entry name" value="SECY/SEC61-ALPHA FAMILY MEMBER"/>
    <property type="match status" value="1"/>
</dbReference>
<evidence type="ECO:0000256" key="9">
    <source>
        <dbReference type="ARBA" id="ARBA00039733"/>
    </source>
</evidence>
<evidence type="ECO:0000256" key="13">
    <source>
        <dbReference type="RuleBase" id="RU004349"/>
    </source>
</evidence>
<dbReference type="GO" id="GO:0005886">
    <property type="term" value="C:plasma membrane"/>
    <property type="evidence" value="ECO:0007669"/>
    <property type="project" value="UniProtKB-SubCell"/>
</dbReference>
<dbReference type="GO" id="GO:0043952">
    <property type="term" value="P:protein transport by the Sec complex"/>
    <property type="evidence" value="ECO:0007669"/>
    <property type="project" value="UniProtKB-UniRule"/>
</dbReference>
<dbReference type="FunFam" id="1.10.3370.10:FF:000001">
    <property type="entry name" value="Preprotein translocase subunit SecY"/>
    <property type="match status" value="1"/>
</dbReference>
<dbReference type="PIRSF" id="PIRSF004557">
    <property type="entry name" value="SecY"/>
    <property type="match status" value="1"/>
</dbReference>
<name>A0A0G1KYG2_UNCK3</name>
<feature type="transmembrane region" description="Helical" evidence="10">
    <location>
        <begin position="144"/>
        <end position="166"/>
    </location>
</feature>
<dbReference type="InterPro" id="IPR030659">
    <property type="entry name" value="SecY_CS"/>
</dbReference>
<evidence type="ECO:0000256" key="11">
    <source>
        <dbReference type="RuleBase" id="RU000537"/>
    </source>
</evidence>
<dbReference type="Gene3D" id="1.10.3370.10">
    <property type="entry name" value="SecY subunit domain"/>
    <property type="match status" value="1"/>
</dbReference>
<comment type="subcellular location">
    <subcellularLocation>
        <location evidence="10">Cell membrane</location>
        <topology evidence="10">Multi-pass membrane protein</topology>
    </subcellularLocation>
    <subcellularLocation>
        <location evidence="1 12">Membrane</location>
        <topology evidence="1 12">Multi-pass membrane protein</topology>
    </subcellularLocation>
</comment>
<proteinExistence type="inferred from homology"/>
<evidence type="ECO:0000256" key="1">
    <source>
        <dbReference type="ARBA" id="ARBA00004141"/>
    </source>
</evidence>
<comment type="similarity">
    <text evidence="2 10 13">Belongs to the SecY/SEC61-alpha family.</text>
</comment>
<dbReference type="NCBIfam" id="TIGR00967">
    <property type="entry name" value="3a0501s007"/>
    <property type="match status" value="1"/>
</dbReference>
<dbReference type="Proteomes" id="UP000034752">
    <property type="component" value="Unassembled WGS sequence"/>
</dbReference>
<keyword evidence="3 10" id="KW-0813">Transport</keyword>
<dbReference type="SUPFAM" id="SSF103491">
    <property type="entry name" value="Preprotein translocase SecY subunit"/>
    <property type="match status" value="1"/>
</dbReference>
<dbReference type="PATRIC" id="fig|1620410.3.peg.136"/>
<feature type="transmembrane region" description="Helical" evidence="10">
    <location>
        <begin position="391"/>
        <end position="409"/>
    </location>
</feature>
<evidence type="ECO:0000313" key="15">
    <source>
        <dbReference type="Proteomes" id="UP000034752"/>
    </source>
</evidence>
<evidence type="ECO:0000256" key="4">
    <source>
        <dbReference type="ARBA" id="ARBA00022692"/>
    </source>
</evidence>
<keyword evidence="7 10" id="KW-0811">Translocation</keyword>
<dbReference type="GO" id="GO:0006605">
    <property type="term" value="P:protein targeting"/>
    <property type="evidence" value="ECO:0007669"/>
    <property type="project" value="UniProtKB-UniRule"/>
</dbReference>
<dbReference type="PROSITE" id="PS00755">
    <property type="entry name" value="SECY_1"/>
    <property type="match status" value="1"/>
</dbReference>
<evidence type="ECO:0000256" key="12">
    <source>
        <dbReference type="RuleBase" id="RU003484"/>
    </source>
</evidence>
<evidence type="ECO:0000256" key="8">
    <source>
        <dbReference type="ARBA" id="ARBA00023136"/>
    </source>
</evidence>
<feature type="transmembrane region" description="Helical" evidence="10">
    <location>
        <begin position="112"/>
        <end position="132"/>
    </location>
</feature>
<evidence type="ECO:0000256" key="2">
    <source>
        <dbReference type="ARBA" id="ARBA00005751"/>
    </source>
</evidence>
<evidence type="ECO:0000256" key="6">
    <source>
        <dbReference type="ARBA" id="ARBA00022989"/>
    </source>
</evidence>
<keyword evidence="6 10" id="KW-1133">Transmembrane helix</keyword>
<reference evidence="14 15" key="1">
    <citation type="journal article" date="2015" name="Nature">
        <title>rRNA introns, odd ribosomes, and small enigmatic genomes across a large radiation of phyla.</title>
        <authorList>
            <person name="Brown C.T."/>
            <person name="Hug L.A."/>
            <person name="Thomas B.C."/>
            <person name="Sharon I."/>
            <person name="Castelle C.J."/>
            <person name="Singh A."/>
            <person name="Wilkins M.J."/>
            <person name="Williams K.H."/>
            <person name="Banfield J.F."/>
        </authorList>
    </citation>
    <scope>NUCLEOTIDE SEQUENCE [LARGE SCALE GENOMIC DNA]</scope>
</reference>
<dbReference type="PRINTS" id="PR00303">
    <property type="entry name" value="SECYTRNLCASE"/>
</dbReference>
<gene>
    <name evidence="10" type="primary">secY</name>
    <name evidence="14" type="ORF">VE96_C0005G0033</name>
</gene>
<dbReference type="Pfam" id="PF00344">
    <property type="entry name" value="SecY"/>
    <property type="match status" value="1"/>
</dbReference>
<comment type="subunit">
    <text evidence="10">Component of the Sec protein translocase complex. Heterotrimer consisting of SecY, SecE and SecG subunits. The heterotrimers can form oligomers, although 1 heterotrimer is thought to be able to translocate proteins. Interacts with the ribosome. Interacts with SecDF, and other proteins may be involved. Interacts with SecA.</text>
</comment>
<dbReference type="HAMAP" id="MF_01465">
    <property type="entry name" value="SecY"/>
    <property type="match status" value="1"/>
</dbReference>
<keyword evidence="10" id="KW-1003">Cell membrane</keyword>
<dbReference type="GO" id="GO:0065002">
    <property type="term" value="P:intracellular protein transmembrane transport"/>
    <property type="evidence" value="ECO:0007669"/>
    <property type="project" value="UniProtKB-UniRule"/>
</dbReference>
<evidence type="ECO:0000256" key="7">
    <source>
        <dbReference type="ARBA" id="ARBA00023010"/>
    </source>
</evidence>
<dbReference type="InterPro" id="IPR023201">
    <property type="entry name" value="SecY_dom_sf"/>
</dbReference>
<dbReference type="PROSITE" id="PS00756">
    <property type="entry name" value="SECY_2"/>
    <property type="match status" value="1"/>
</dbReference>
<dbReference type="EMBL" id="LCIJ01000005">
    <property type="protein sequence ID" value="KKT52944.1"/>
    <property type="molecule type" value="Genomic_DNA"/>
</dbReference>
<organism evidence="14 15">
    <name type="scientific">candidate division Kazan bacterium GW2011_GWA1_44_22</name>
    <dbReference type="NCBI Taxonomy" id="1620410"/>
    <lineage>
        <taxon>Bacteria</taxon>
        <taxon>Bacteria division Kazan-3B-28</taxon>
    </lineage>
</organism>
<feature type="transmembrane region" description="Helical" evidence="10">
    <location>
        <begin position="18"/>
        <end position="36"/>
    </location>
</feature>
<feature type="transmembrane region" description="Helical" evidence="10">
    <location>
        <begin position="364"/>
        <end position="385"/>
    </location>
</feature>
<feature type="transmembrane region" description="Helical" evidence="10">
    <location>
        <begin position="306"/>
        <end position="328"/>
    </location>
</feature>
<dbReference type="InterPro" id="IPR026593">
    <property type="entry name" value="SecY"/>
</dbReference>
<accession>A0A0G1KYG2</accession>
<protein>
    <recommendedName>
        <fullName evidence="9 10">Protein translocase subunit SecY</fullName>
    </recommendedName>
</protein>
<feature type="transmembrane region" description="Helical" evidence="10">
    <location>
        <begin position="70"/>
        <end position="92"/>
    </location>
</feature>